<comment type="caution">
    <text evidence="9">The sequence shown here is derived from an EMBL/GenBank/DDBJ whole genome shotgun (WGS) entry which is preliminary data.</text>
</comment>
<dbReference type="Gene3D" id="3.40.1010.10">
    <property type="entry name" value="Cobalt-precorrin-4 Transmethylase, Domain 1"/>
    <property type="match status" value="1"/>
</dbReference>
<dbReference type="SUPFAM" id="SSF53790">
    <property type="entry name" value="Tetrapyrrole methylase"/>
    <property type="match status" value="1"/>
</dbReference>
<sequence length="567" mass="61049">MSRFVFTLKDADLDLIARRIPNSRLLTFNHESLAENWESKNELILIMALGAAIRIIAPLITTKYKDPKVIVIDSNGENVIPILGAHLGANQSAQEIAQLLAARPIITTSSDLSQSLAIDAFRGFRAIGQVAGFITSTSRGERFKVLNPANHWLPPMLRSKAMDDSGSQLNEVLISNKKSQIEQFLHQDDSTLRVVLIPKNLVLGVGASSDASSDDSRLLLDEVLGIFDITPEALALVATIDKRGNHPAICGLDLPIASFSPSELDKITTPNGNELVRSFVGTTSVAEASALLSSKANQLLIEKQKGPKVTIAIAEALREGHLSICGLGPGSMDLVTPKTIRALLDADVVIGFDGYINQIEHLLNPSQLILSSPIGQETKRAQESLSHLRMGDNVALVASGDPGIYALATLVLELKNELPLEDRQSSSISVLPGVTAGLSAASLLGAPLGHDHCYISLSDLMTPWKIIRKRIEAAAEADFGIVFYNPRSKERNWQLNEALTIIAASRPGTTPIGIVKDAYRPNQEVIVTTLDEINTDIVTMTTTVVVGSSTTFIVDGLMTTPRGYLSK</sequence>
<dbReference type="InterPro" id="IPR002750">
    <property type="entry name" value="CobE/GbiG_C"/>
</dbReference>
<evidence type="ECO:0000259" key="7">
    <source>
        <dbReference type="Pfam" id="PF01890"/>
    </source>
</evidence>
<dbReference type="NCBIfam" id="TIGR01466">
    <property type="entry name" value="cobJ_cbiH"/>
    <property type="match status" value="1"/>
</dbReference>
<protein>
    <submittedName>
        <fullName evidence="9">Cobalt-precorrin-3B C(17)-methyltransferase</fullName>
        <ecNumber evidence="9">2.1.1.-</ecNumber>
    </submittedName>
</protein>
<feature type="domain" description="CobE/GbiG C-terminal" evidence="7">
    <location>
        <begin position="201"/>
        <end position="314"/>
    </location>
</feature>
<dbReference type="Pfam" id="PF01890">
    <property type="entry name" value="CbiG_C"/>
    <property type="match status" value="1"/>
</dbReference>
<organism evidence="9 10">
    <name type="scientific">Acidithrix ferrooxidans</name>
    <dbReference type="NCBI Taxonomy" id="1280514"/>
    <lineage>
        <taxon>Bacteria</taxon>
        <taxon>Bacillati</taxon>
        <taxon>Actinomycetota</taxon>
        <taxon>Acidimicrobiia</taxon>
        <taxon>Acidimicrobiales</taxon>
        <taxon>Acidimicrobiaceae</taxon>
        <taxon>Acidithrix</taxon>
    </lineage>
</organism>
<evidence type="ECO:0000313" key="10">
    <source>
        <dbReference type="Proteomes" id="UP000032360"/>
    </source>
</evidence>
<keyword evidence="3 9" id="KW-0489">Methyltransferase</keyword>
<dbReference type="InterPro" id="IPR006363">
    <property type="entry name" value="Cbl_synth_CobJ/CibH_dom"/>
</dbReference>
<keyword evidence="4 9" id="KW-0808">Transferase</keyword>
<keyword evidence="10" id="KW-1185">Reference proteome</keyword>
<feature type="domain" description="Cobalamin synthesis G N-terminal" evidence="8">
    <location>
        <begin position="33"/>
        <end position="111"/>
    </location>
</feature>
<dbReference type="InterPro" id="IPR051810">
    <property type="entry name" value="Precorrin_MeTrfase"/>
</dbReference>
<dbReference type="InterPro" id="IPR014776">
    <property type="entry name" value="4pyrrole_Mease_sub2"/>
</dbReference>
<name>A0A0D8HJP6_9ACTN</name>
<dbReference type="Gene3D" id="3.30.950.10">
    <property type="entry name" value="Methyltransferase, Cobalt-precorrin-4 Transmethylase, Domain 2"/>
    <property type="match status" value="1"/>
</dbReference>
<dbReference type="Gene3D" id="3.30.420.180">
    <property type="entry name" value="CobE/GbiG C-terminal domain"/>
    <property type="match status" value="1"/>
</dbReference>
<dbReference type="CDD" id="cd11646">
    <property type="entry name" value="Precorrin_3B_C17_MT"/>
    <property type="match status" value="1"/>
</dbReference>
<dbReference type="InterPro" id="IPR035996">
    <property type="entry name" value="4pyrrol_Methylase_sf"/>
</dbReference>
<dbReference type="AlphaFoldDB" id="A0A0D8HJP6"/>
<dbReference type="SUPFAM" id="SSF159672">
    <property type="entry name" value="CbiG N-terminal domain-like"/>
    <property type="match status" value="1"/>
</dbReference>
<evidence type="ECO:0000256" key="1">
    <source>
        <dbReference type="ARBA" id="ARBA00004953"/>
    </source>
</evidence>
<feature type="domain" description="Tetrapyrrole methylase" evidence="6">
    <location>
        <begin position="322"/>
        <end position="533"/>
    </location>
</feature>
<dbReference type="InterPro" id="IPR038029">
    <property type="entry name" value="GbiG_N_sf"/>
</dbReference>
<proteinExistence type="predicted"/>
<dbReference type="EMBL" id="JXYS01000025">
    <property type="protein sequence ID" value="KJF18109.1"/>
    <property type="molecule type" value="Genomic_DNA"/>
</dbReference>
<dbReference type="GO" id="GO:0008168">
    <property type="term" value="F:methyltransferase activity"/>
    <property type="evidence" value="ECO:0007669"/>
    <property type="project" value="UniProtKB-KW"/>
</dbReference>
<dbReference type="UniPathway" id="UPA00148"/>
<keyword evidence="2" id="KW-0169">Cobalamin biosynthesis</keyword>
<dbReference type="EC" id="2.1.1.-" evidence="9"/>
<dbReference type="STRING" id="1280514.AXFE_10100"/>
<comment type="pathway">
    <text evidence="1">Cofactor biosynthesis; adenosylcobalamin biosynthesis.</text>
</comment>
<dbReference type="GO" id="GO:0032259">
    <property type="term" value="P:methylation"/>
    <property type="evidence" value="ECO:0007669"/>
    <property type="project" value="UniProtKB-KW"/>
</dbReference>
<dbReference type="InterPro" id="IPR036518">
    <property type="entry name" value="CobE/GbiG_C_sf"/>
</dbReference>
<dbReference type="InterPro" id="IPR000878">
    <property type="entry name" value="4pyrrol_Mease"/>
</dbReference>
<dbReference type="Pfam" id="PF11760">
    <property type="entry name" value="CbiG_N"/>
    <property type="match status" value="1"/>
</dbReference>
<evidence type="ECO:0000256" key="5">
    <source>
        <dbReference type="ARBA" id="ARBA00022691"/>
    </source>
</evidence>
<evidence type="ECO:0000259" key="6">
    <source>
        <dbReference type="Pfam" id="PF00590"/>
    </source>
</evidence>
<keyword evidence="5" id="KW-0949">S-adenosyl-L-methionine</keyword>
<dbReference type="Proteomes" id="UP000032360">
    <property type="component" value="Unassembled WGS sequence"/>
</dbReference>
<dbReference type="Pfam" id="PF00590">
    <property type="entry name" value="TP_methylase"/>
    <property type="match status" value="1"/>
</dbReference>
<evidence type="ECO:0000256" key="2">
    <source>
        <dbReference type="ARBA" id="ARBA00022573"/>
    </source>
</evidence>
<evidence type="ECO:0000256" key="3">
    <source>
        <dbReference type="ARBA" id="ARBA00022603"/>
    </source>
</evidence>
<dbReference type="GO" id="GO:0009236">
    <property type="term" value="P:cobalamin biosynthetic process"/>
    <property type="evidence" value="ECO:0007669"/>
    <property type="project" value="UniProtKB-UniPathway"/>
</dbReference>
<dbReference type="InterPro" id="IPR021744">
    <property type="entry name" value="CbiG_N"/>
</dbReference>
<evidence type="ECO:0000259" key="8">
    <source>
        <dbReference type="Pfam" id="PF11760"/>
    </source>
</evidence>
<reference evidence="9 10" key="1">
    <citation type="submission" date="2015-01" db="EMBL/GenBank/DDBJ databases">
        <title>Draft genome of the acidophilic iron oxidizer Acidithrix ferrooxidans strain Py-F3.</title>
        <authorList>
            <person name="Poehlein A."/>
            <person name="Eisen S."/>
            <person name="Schloemann M."/>
            <person name="Johnson B.D."/>
            <person name="Daniel R."/>
            <person name="Muehling M."/>
        </authorList>
    </citation>
    <scope>NUCLEOTIDE SEQUENCE [LARGE SCALE GENOMIC DNA]</scope>
    <source>
        <strain evidence="9 10">Py-F3</strain>
    </source>
</reference>
<dbReference type="RefSeq" id="WP_052604767.1">
    <property type="nucleotide sequence ID" value="NZ_JXYS01000025.1"/>
</dbReference>
<dbReference type="SUPFAM" id="SSF159664">
    <property type="entry name" value="CobE/GbiG C-terminal domain-like"/>
    <property type="match status" value="1"/>
</dbReference>
<dbReference type="OrthoDB" id="9804789at2"/>
<dbReference type="Gene3D" id="3.40.50.11220">
    <property type="match status" value="1"/>
</dbReference>
<dbReference type="PANTHER" id="PTHR47036">
    <property type="entry name" value="COBALT-FACTOR III C(17)-METHYLTRANSFERASE-RELATED"/>
    <property type="match status" value="1"/>
</dbReference>
<dbReference type="PANTHER" id="PTHR47036:SF1">
    <property type="entry name" value="COBALT-FACTOR III C(17)-METHYLTRANSFERASE-RELATED"/>
    <property type="match status" value="1"/>
</dbReference>
<accession>A0A0D8HJP6</accession>
<evidence type="ECO:0000313" key="9">
    <source>
        <dbReference type="EMBL" id="KJF18109.1"/>
    </source>
</evidence>
<evidence type="ECO:0000256" key="4">
    <source>
        <dbReference type="ARBA" id="ARBA00022679"/>
    </source>
</evidence>
<dbReference type="InterPro" id="IPR014777">
    <property type="entry name" value="4pyrrole_Mease_sub1"/>
</dbReference>
<gene>
    <name evidence="9" type="primary">cbiH</name>
    <name evidence="9" type="ORF">AXFE_10100</name>
</gene>